<feature type="domain" description="RGS" evidence="2">
    <location>
        <begin position="330"/>
        <end position="433"/>
    </location>
</feature>
<feature type="transmembrane region" description="Helical" evidence="1">
    <location>
        <begin position="58"/>
        <end position="91"/>
    </location>
</feature>
<accession>A0A7S3XKL5</accession>
<evidence type="ECO:0000259" key="2">
    <source>
        <dbReference type="PROSITE" id="PS50132"/>
    </source>
</evidence>
<evidence type="ECO:0000313" key="3">
    <source>
        <dbReference type="EMBL" id="CAE0622509.1"/>
    </source>
</evidence>
<keyword evidence="1" id="KW-1133">Transmembrane helix</keyword>
<feature type="transmembrane region" description="Helical" evidence="1">
    <location>
        <begin position="185"/>
        <end position="206"/>
    </location>
</feature>
<dbReference type="SMART" id="SM00315">
    <property type="entry name" value="RGS"/>
    <property type="match status" value="1"/>
</dbReference>
<feature type="transmembrane region" description="Helical" evidence="1">
    <location>
        <begin position="142"/>
        <end position="164"/>
    </location>
</feature>
<proteinExistence type="predicted"/>
<dbReference type="PROSITE" id="PS50132">
    <property type="entry name" value="RGS"/>
    <property type="match status" value="1"/>
</dbReference>
<organism evidence="3">
    <name type="scientific">Heterosigma akashiwo</name>
    <name type="common">Chromophytic alga</name>
    <name type="synonym">Heterosigma carterae</name>
    <dbReference type="NCBI Taxonomy" id="2829"/>
    <lineage>
        <taxon>Eukaryota</taxon>
        <taxon>Sar</taxon>
        <taxon>Stramenopiles</taxon>
        <taxon>Ochrophyta</taxon>
        <taxon>Raphidophyceae</taxon>
        <taxon>Chattonellales</taxon>
        <taxon>Chattonellaceae</taxon>
        <taxon>Heterosigma</taxon>
    </lineage>
</organism>
<dbReference type="InterPro" id="IPR044926">
    <property type="entry name" value="RGS_subdomain_2"/>
</dbReference>
<dbReference type="SUPFAM" id="SSF48097">
    <property type="entry name" value="Regulator of G-protein signaling, RGS"/>
    <property type="match status" value="1"/>
</dbReference>
<reference evidence="3" key="1">
    <citation type="submission" date="2021-01" db="EMBL/GenBank/DDBJ databases">
        <authorList>
            <person name="Corre E."/>
            <person name="Pelletier E."/>
            <person name="Niang G."/>
            <person name="Scheremetjew M."/>
            <person name="Finn R."/>
            <person name="Kale V."/>
            <person name="Holt S."/>
            <person name="Cochrane G."/>
            <person name="Meng A."/>
            <person name="Brown T."/>
            <person name="Cohen L."/>
        </authorList>
    </citation>
    <scope>NUCLEOTIDE SEQUENCE</scope>
    <source>
        <strain evidence="3">CCMP3107</strain>
    </source>
</reference>
<dbReference type="Pfam" id="PF00615">
    <property type="entry name" value="RGS"/>
    <property type="match status" value="1"/>
</dbReference>
<keyword evidence="1" id="KW-0812">Transmembrane</keyword>
<feature type="transmembrane region" description="Helical" evidence="1">
    <location>
        <begin position="15"/>
        <end position="37"/>
    </location>
</feature>
<dbReference type="EMBL" id="HBIU01003457">
    <property type="protein sequence ID" value="CAE0622509.1"/>
    <property type="molecule type" value="Transcribed_RNA"/>
</dbReference>
<gene>
    <name evidence="3" type="ORF">HAKA00212_LOCUS1240</name>
</gene>
<name>A0A7S3XKL5_HETAK</name>
<dbReference type="Gene3D" id="1.10.167.10">
    <property type="entry name" value="Regulator of G-protein Signalling 4, domain 2"/>
    <property type="match status" value="1"/>
</dbReference>
<dbReference type="InterPro" id="IPR036305">
    <property type="entry name" value="RGS_sf"/>
</dbReference>
<evidence type="ECO:0000256" key="1">
    <source>
        <dbReference type="SAM" id="Phobius"/>
    </source>
</evidence>
<dbReference type="InterPro" id="IPR016137">
    <property type="entry name" value="RGS"/>
</dbReference>
<protein>
    <recommendedName>
        <fullName evidence="2">RGS domain-containing protein</fullName>
    </recommendedName>
</protein>
<dbReference type="AlphaFoldDB" id="A0A7S3XKL5"/>
<keyword evidence="1" id="KW-0472">Membrane</keyword>
<sequence>MHVPTKRMRMAPTPITRIFIAGLSYGILLGALGFGLVRMRKFWEKRRLKMVAVRDPKIMLFVAALNWSALVCFCFEVASTLGALCASSYLIEALCFFSISLSYQLENVAVCIRLCSHKSHFDQVWRVKFPFSKFRETKVKNWIMAAAFFILLGLNLGLTLSVYLPMMGGNTSPDSKHCRSIRLKLADYVPLISIQAALLITQAFLSYRMPSDKDFLKVSEELSLCFKTQAVFFCTGFVVFIMDALFNETRAFPGTLMFCLKTLVFFHLHLYAPLQKNSVLGSFATVKASTLLRAKSKLTRTIHVKRKSLTIAAMSVCALMESNPVIFSKFYDFVKSHYCEELVLFLKEASEWHQKLSILSLNDQHKSFQKLIQKFVVQSAPYQINISAKMRSTLVDVHEDHFRELSCDNRKELFGPAIAEVEKMLVDNFWNKFQAKNGCVL</sequence>